<dbReference type="RefSeq" id="XP_013898173.1">
    <property type="nucleotide sequence ID" value="XM_014042719.1"/>
</dbReference>
<feature type="region of interest" description="Disordered" evidence="1">
    <location>
        <begin position="1"/>
        <end position="71"/>
    </location>
</feature>
<dbReference type="Proteomes" id="UP000054498">
    <property type="component" value="Unassembled WGS sequence"/>
</dbReference>
<feature type="compositionally biased region" description="Basic residues" evidence="1">
    <location>
        <begin position="318"/>
        <end position="330"/>
    </location>
</feature>
<evidence type="ECO:0000313" key="2">
    <source>
        <dbReference type="EMBL" id="KIY99153.1"/>
    </source>
</evidence>
<dbReference type="EMBL" id="KK101936">
    <property type="protein sequence ID" value="KIY99153.1"/>
    <property type="molecule type" value="Genomic_DNA"/>
</dbReference>
<evidence type="ECO:0000256" key="1">
    <source>
        <dbReference type="SAM" id="MobiDB-lite"/>
    </source>
</evidence>
<dbReference type="AlphaFoldDB" id="A0A0D2KUX7"/>
<name>A0A0D2KUX7_9CHLO</name>
<feature type="compositionally biased region" description="Gly residues" evidence="1">
    <location>
        <begin position="139"/>
        <end position="150"/>
    </location>
</feature>
<gene>
    <name evidence="2" type="ORF">MNEG_8809</name>
</gene>
<organism evidence="2 3">
    <name type="scientific">Monoraphidium neglectum</name>
    <dbReference type="NCBI Taxonomy" id="145388"/>
    <lineage>
        <taxon>Eukaryota</taxon>
        <taxon>Viridiplantae</taxon>
        <taxon>Chlorophyta</taxon>
        <taxon>core chlorophytes</taxon>
        <taxon>Chlorophyceae</taxon>
        <taxon>CS clade</taxon>
        <taxon>Sphaeropleales</taxon>
        <taxon>Selenastraceae</taxon>
        <taxon>Monoraphidium</taxon>
    </lineage>
</organism>
<protein>
    <submittedName>
        <fullName evidence="2">Uncharacterized protein</fullName>
    </submittedName>
</protein>
<feature type="region of interest" description="Disordered" evidence="1">
    <location>
        <begin position="111"/>
        <end position="151"/>
    </location>
</feature>
<dbReference type="KEGG" id="mng:MNEG_8809"/>
<dbReference type="GeneID" id="25741684"/>
<proteinExistence type="predicted"/>
<feature type="compositionally biased region" description="Low complexity" evidence="1">
    <location>
        <begin position="181"/>
        <end position="195"/>
    </location>
</feature>
<reference evidence="2 3" key="1">
    <citation type="journal article" date="2013" name="BMC Genomics">
        <title>Reconstruction of the lipid metabolism for the microalga Monoraphidium neglectum from its genome sequence reveals characteristics suitable for biofuel production.</title>
        <authorList>
            <person name="Bogen C."/>
            <person name="Al-Dilaimi A."/>
            <person name="Albersmeier A."/>
            <person name="Wichmann J."/>
            <person name="Grundmann M."/>
            <person name="Rupp O."/>
            <person name="Lauersen K.J."/>
            <person name="Blifernez-Klassen O."/>
            <person name="Kalinowski J."/>
            <person name="Goesmann A."/>
            <person name="Mussgnug J.H."/>
            <person name="Kruse O."/>
        </authorList>
    </citation>
    <scope>NUCLEOTIDE SEQUENCE [LARGE SCALE GENOMIC DNA]</scope>
    <source>
        <strain evidence="2 3">SAG 48.87</strain>
    </source>
</reference>
<evidence type="ECO:0000313" key="3">
    <source>
        <dbReference type="Proteomes" id="UP000054498"/>
    </source>
</evidence>
<keyword evidence="3" id="KW-1185">Reference proteome</keyword>
<accession>A0A0D2KUX7</accession>
<feature type="region of interest" description="Disordered" evidence="1">
    <location>
        <begin position="169"/>
        <end position="330"/>
    </location>
</feature>
<sequence length="330" mass="32201">MQRRVTDDGASLLPRGAAATRVSGGGGQPDEPAAAEAAPSGRDGDGSFGPGSSIARSSRDGGGGGALRPGQGRDVVLAVYGGLMTSACPSEASKRATPVLCSALYSSGAAASSEPRATAGNHARTPPVSGSRRPAPARGSGGWHGRGGAGAEPDLVASGIISAGFDLLWSHPPGPAPPRNAGSTSATPTAAAAPSLPQPPPPSGGSPTGAPHGARSAGHGQAQPCPPLHAAASGAGSPCFSRADGAGQRPTAPVPEAAPLQGAASDSRSPAPAPEQRPTGAQRGPHQHAGPRHRGDVIPAGGGGTASLRAYWEGRSGRPSHHKSLPNRPH</sequence>
<feature type="compositionally biased region" description="Low complexity" evidence="1">
    <location>
        <begin position="29"/>
        <end position="41"/>
    </location>
</feature>